<gene>
    <name evidence="2" type="ORF">PEPS_36980</name>
</gene>
<keyword evidence="3" id="KW-1185">Reference proteome</keyword>
<evidence type="ECO:0000256" key="1">
    <source>
        <dbReference type="SAM" id="Phobius"/>
    </source>
</evidence>
<evidence type="ECO:0000313" key="3">
    <source>
        <dbReference type="Proteomes" id="UP001354989"/>
    </source>
</evidence>
<evidence type="ECO:0000313" key="2">
    <source>
        <dbReference type="EMBL" id="BDD01418.1"/>
    </source>
</evidence>
<keyword evidence="1" id="KW-0812">Transmembrane</keyword>
<reference evidence="2 3" key="1">
    <citation type="submission" date="2021-12" db="EMBL/GenBank/DDBJ databases">
        <title>Genome sequencing of bacteria with rrn-lacking chromosome and rrn-plasmid.</title>
        <authorList>
            <person name="Anda M."/>
            <person name="Iwasaki W."/>
        </authorList>
    </citation>
    <scope>NUCLEOTIDE SEQUENCE [LARGE SCALE GENOMIC DNA]</scope>
    <source>
        <strain evidence="2 3">NBRC 101262</strain>
        <plasmid evidence="2 3">pPP2</plasmid>
    </source>
</reference>
<proteinExistence type="predicted"/>
<accession>A0ABN6LE04</accession>
<organism evidence="2 3">
    <name type="scientific">Persicobacter psychrovividus</name>
    <dbReference type="NCBI Taxonomy" id="387638"/>
    <lineage>
        <taxon>Bacteria</taxon>
        <taxon>Pseudomonadati</taxon>
        <taxon>Bacteroidota</taxon>
        <taxon>Cytophagia</taxon>
        <taxon>Cytophagales</taxon>
        <taxon>Persicobacteraceae</taxon>
        <taxon>Persicobacter</taxon>
    </lineage>
</organism>
<dbReference type="Proteomes" id="UP001354989">
    <property type="component" value="Plasmid pPP2"/>
</dbReference>
<protein>
    <recommendedName>
        <fullName evidence="4">DUF3137 domain-containing protein</fullName>
    </recommendedName>
</protein>
<sequence length="213" mass="25020">MDGFLKLNKHKLRFAFVATSLIFLSLALILLIIGYFNEQFPDPVLLITILLVAGIGFPIFIIAIAYLEWLSKRRVRKRAFSKSPYDKLPKIGFTKTFINEKTKWFFTEETKEGFVNNFKIKCDITRENSKTIQFKALVEHRQIDKDEFKRLEHLFNKYDVIFDFEGLTKLLDINNPAIASVQQLESELMKFTELLKNENFEPIKARHNTVYSK</sequence>
<geneLocation type="plasmid" evidence="2 3">
    <name>pPP2</name>
</geneLocation>
<feature type="transmembrane region" description="Helical" evidence="1">
    <location>
        <begin position="43"/>
        <end position="67"/>
    </location>
</feature>
<keyword evidence="1" id="KW-0472">Membrane</keyword>
<keyword evidence="1" id="KW-1133">Transmembrane helix</keyword>
<dbReference type="RefSeq" id="WP_338398713.1">
    <property type="nucleotide sequence ID" value="NZ_AP025294.1"/>
</dbReference>
<dbReference type="EMBL" id="AP025294">
    <property type="protein sequence ID" value="BDD01418.1"/>
    <property type="molecule type" value="Genomic_DNA"/>
</dbReference>
<evidence type="ECO:0008006" key="4">
    <source>
        <dbReference type="Google" id="ProtNLM"/>
    </source>
</evidence>
<feature type="transmembrane region" description="Helical" evidence="1">
    <location>
        <begin position="12"/>
        <end position="37"/>
    </location>
</feature>
<name>A0ABN6LE04_9BACT</name>
<keyword evidence="2" id="KW-0614">Plasmid</keyword>